<name>A0A9P7ZZH6_MORAP</name>
<dbReference type="PANTHER" id="PTHR46494">
    <property type="entry name" value="CORA FAMILY METAL ION TRANSPORTER (EUROFUNG)"/>
    <property type="match status" value="1"/>
</dbReference>
<accession>A0A9P7ZZH6</accession>
<dbReference type="InterPro" id="IPR045861">
    <property type="entry name" value="CorA_cytoplasmic_dom"/>
</dbReference>
<dbReference type="SUPFAM" id="SSF143865">
    <property type="entry name" value="CorA soluble domain-like"/>
    <property type="match status" value="1"/>
</dbReference>
<evidence type="ECO:0000256" key="9">
    <source>
        <dbReference type="SAM" id="Phobius"/>
    </source>
</evidence>
<dbReference type="GO" id="GO:0005886">
    <property type="term" value="C:plasma membrane"/>
    <property type="evidence" value="ECO:0007669"/>
    <property type="project" value="UniProtKB-SubCell"/>
</dbReference>
<dbReference type="InterPro" id="IPR045863">
    <property type="entry name" value="CorA_TM1_TM2"/>
</dbReference>
<organism evidence="10 11">
    <name type="scientific">Mortierella alpina</name>
    <name type="common">Oleaginous fungus</name>
    <name type="synonym">Mortierella renispora</name>
    <dbReference type="NCBI Taxonomy" id="64518"/>
    <lineage>
        <taxon>Eukaryota</taxon>
        <taxon>Fungi</taxon>
        <taxon>Fungi incertae sedis</taxon>
        <taxon>Mucoromycota</taxon>
        <taxon>Mortierellomycotina</taxon>
        <taxon>Mortierellomycetes</taxon>
        <taxon>Mortierellales</taxon>
        <taxon>Mortierellaceae</taxon>
        <taxon>Mortierella</taxon>
    </lineage>
</organism>
<evidence type="ECO:0000256" key="6">
    <source>
        <dbReference type="ARBA" id="ARBA00022989"/>
    </source>
</evidence>
<keyword evidence="5 9" id="KW-0812">Transmembrane</keyword>
<keyword evidence="4" id="KW-1003">Cell membrane</keyword>
<dbReference type="Pfam" id="PF01544">
    <property type="entry name" value="CorA"/>
    <property type="match status" value="1"/>
</dbReference>
<comment type="similarity">
    <text evidence="2">Belongs to the CorA metal ion transporter (MIT) (TC 1.A.35) family.</text>
</comment>
<feature type="transmembrane region" description="Helical" evidence="9">
    <location>
        <begin position="494"/>
        <end position="514"/>
    </location>
</feature>
<dbReference type="PANTHER" id="PTHR46494:SF1">
    <property type="entry name" value="CORA FAMILY METAL ION TRANSPORTER (EUROFUNG)"/>
    <property type="match status" value="1"/>
</dbReference>
<dbReference type="SUPFAM" id="SSF144083">
    <property type="entry name" value="Magnesium transport protein CorA, transmembrane region"/>
    <property type="match status" value="1"/>
</dbReference>
<evidence type="ECO:0000256" key="7">
    <source>
        <dbReference type="ARBA" id="ARBA00023136"/>
    </source>
</evidence>
<feature type="region of interest" description="Disordered" evidence="8">
    <location>
        <begin position="1"/>
        <end position="84"/>
    </location>
</feature>
<dbReference type="Gene3D" id="1.20.58.340">
    <property type="entry name" value="Magnesium transport protein CorA, transmembrane region"/>
    <property type="match status" value="2"/>
</dbReference>
<evidence type="ECO:0000256" key="8">
    <source>
        <dbReference type="SAM" id="MobiDB-lite"/>
    </source>
</evidence>
<evidence type="ECO:0000256" key="3">
    <source>
        <dbReference type="ARBA" id="ARBA00022448"/>
    </source>
</evidence>
<dbReference type="InterPro" id="IPR002523">
    <property type="entry name" value="MgTranspt_CorA/ZnTranspt_ZntB"/>
</dbReference>
<evidence type="ECO:0000313" key="11">
    <source>
        <dbReference type="Proteomes" id="UP000717515"/>
    </source>
</evidence>
<keyword evidence="3" id="KW-0813">Transport</keyword>
<dbReference type="GO" id="GO:0015095">
    <property type="term" value="F:magnesium ion transmembrane transporter activity"/>
    <property type="evidence" value="ECO:0007669"/>
    <property type="project" value="TreeGrafter"/>
</dbReference>
<sequence length="543" mass="61703">MNIREIVDTHPHGYQERFNRYSRGNGNRTRESGSFSSDSTASNEEKPSITIPIGFSPRTASNSGSEVRRSETVPDTMGKYLKDDDQDSKRRLVANIAVRGQGVDVSDMDSVFNCIERQVDVTTVDMNRSQYTVNRDMKNGQFLDWLKQPRPQWSTVRWININGMSWDVIKAIAIEYDLHHLAVEDLLHVPQRTKVDMYPKQTYISCTLLTLMETLEDGQLRQVDPFDSPHGINPDMLSQRLPLDKLDSYKHYHYTERQSYEKLQVQMEQVAIFLLQDGTVITLFQVSGQSVADPIIERLAHDYSLTRKHSDASFLLQSIIDGIVDHAIPITDAFRHEINDLETHVLAMPRMAFTRDLHRMTAQLSMLKRTLVPTQMLVHSLRGKDERSPLSSLARIYMGDVMDHCSTMVEDIDSMLNLCEKLINMIFNLIAYDTNASMRRLALVSIIFLPITFVAGVYGTNFKDFPELEHNVGYFWIICGVVIAVFALPPRTRMYIGIGGMAFAMAGLYISDALEERLDPAKRSTNTAVTPPAEPRANDLTGK</sequence>
<dbReference type="AlphaFoldDB" id="A0A9P7ZZH6"/>
<protein>
    <recommendedName>
        <fullName evidence="12">Magnesium transport protein CorA</fullName>
    </recommendedName>
</protein>
<evidence type="ECO:0000256" key="4">
    <source>
        <dbReference type="ARBA" id="ARBA00022475"/>
    </source>
</evidence>
<feature type="transmembrane region" description="Helical" evidence="9">
    <location>
        <begin position="472"/>
        <end position="488"/>
    </location>
</feature>
<feature type="compositionally biased region" description="Polar residues" evidence="8">
    <location>
        <begin position="22"/>
        <end position="42"/>
    </location>
</feature>
<evidence type="ECO:0000256" key="1">
    <source>
        <dbReference type="ARBA" id="ARBA00004651"/>
    </source>
</evidence>
<comment type="caution">
    <text evidence="10">The sequence shown here is derived from an EMBL/GenBank/DDBJ whole genome shotgun (WGS) entry which is preliminary data.</text>
</comment>
<evidence type="ECO:0000256" key="2">
    <source>
        <dbReference type="ARBA" id="ARBA00009765"/>
    </source>
</evidence>
<dbReference type="Gene3D" id="3.30.460.20">
    <property type="entry name" value="CorA soluble domain-like"/>
    <property type="match status" value="1"/>
</dbReference>
<dbReference type="GO" id="GO:0050897">
    <property type="term" value="F:cobalt ion binding"/>
    <property type="evidence" value="ECO:0007669"/>
    <property type="project" value="TreeGrafter"/>
</dbReference>
<keyword evidence="7 9" id="KW-0472">Membrane</keyword>
<feature type="transmembrane region" description="Helical" evidence="9">
    <location>
        <begin position="441"/>
        <end position="460"/>
    </location>
</feature>
<evidence type="ECO:0000256" key="5">
    <source>
        <dbReference type="ARBA" id="ARBA00022692"/>
    </source>
</evidence>
<dbReference type="Proteomes" id="UP000717515">
    <property type="component" value="Unassembled WGS sequence"/>
</dbReference>
<evidence type="ECO:0008006" key="12">
    <source>
        <dbReference type="Google" id="ProtNLM"/>
    </source>
</evidence>
<dbReference type="EMBL" id="JAIFTL010000425">
    <property type="protein sequence ID" value="KAG9319542.1"/>
    <property type="molecule type" value="Genomic_DNA"/>
</dbReference>
<gene>
    <name evidence="10" type="ORF">KVV02_002596</name>
</gene>
<dbReference type="GO" id="GO:0015087">
    <property type="term" value="F:cobalt ion transmembrane transporter activity"/>
    <property type="evidence" value="ECO:0007669"/>
    <property type="project" value="TreeGrafter"/>
</dbReference>
<feature type="region of interest" description="Disordered" evidence="8">
    <location>
        <begin position="521"/>
        <end position="543"/>
    </location>
</feature>
<keyword evidence="6 9" id="KW-1133">Transmembrane helix</keyword>
<feature type="compositionally biased region" description="Basic and acidic residues" evidence="8">
    <location>
        <begin position="1"/>
        <end position="19"/>
    </location>
</feature>
<reference evidence="10" key="1">
    <citation type="submission" date="2021-07" db="EMBL/GenBank/DDBJ databases">
        <title>Draft genome of Mortierella alpina, strain LL118, isolated from an aspen leaf litter sample.</title>
        <authorList>
            <person name="Yang S."/>
            <person name="Vinatzer B.A."/>
        </authorList>
    </citation>
    <scope>NUCLEOTIDE SEQUENCE</scope>
    <source>
        <strain evidence="10">LL118</strain>
    </source>
</reference>
<dbReference type="GO" id="GO:0000287">
    <property type="term" value="F:magnesium ion binding"/>
    <property type="evidence" value="ECO:0007669"/>
    <property type="project" value="TreeGrafter"/>
</dbReference>
<comment type="subcellular location">
    <subcellularLocation>
        <location evidence="1">Cell membrane</location>
        <topology evidence="1">Multi-pass membrane protein</topology>
    </subcellularLocation>
</comment>
<evidence type="ECO:0000313" key="10">
    <source>
        <dbReference type="EMBL" id="KAG9319542.1"/>
    </source>
</evidence>
<proteinExistence type="inferred from homology"/>